<dbReference type="EMBL" id="ML008944">
    <property type="protein sequence ID" value="RKP15540.1"/>
    <property type="molecule type" value="Genomic_DNA"/>
</dbReference>
<feature type="non-terminal residue" evidence="1">
    <location>
        <position position="129"/>
    </location>
</feature>
<dbReference type="AlphaFoldDB" id="A0A4P9YBN5"/>
<name>A0A4P9YBN5_ROZAC</name>
<organism evidence="1 2">
    <name type="scientific">Rozella allomycis (strain CSF55)</name>
    <dbReference type="NCBI Taxonomy" id="988480"/>
    <lineage>
        <taxon>Eukaryota</taxon>
        <taxon>Fungi</taxon>
        <taxon>Fungi incertae sedis</taxon>
        <taxon>Cryptomycota</taxon>
        <taxon>Cryptomycota incertae sedis</taxon>
        <taxon>Rozella</taxon>
    </lineage>
</organism>
<reference evidence="2" key="1">
    <citation type="journal article" date="2018" name="Nat. Microbiol.">
        <title>Leveraging single-cell genomics to expand the fungal tree of life.</title>
        <authorList>
            <person name="Ahrendt S.R."/>
            <person name="Quandt C.A."/>
            <person name="Ciobanu D."/>
            <person name="Clum A."/>
            <person name="Salamov A."/>
            <person name="Andreopoulos B."/>
            <person name="Cheng J.F."/>
            <person name="Woyke T."/>
            <person name="Pelin A."/>
            <person name="Henrissat B."/>
            <person name="Reynolds N.K."/>
            <person name="Benny G.L."/>
            <person name="Smith M.E."/>
            <person name="James T.Y."/>
            <person name="Grigoriev I.V."/>
        </authorList>
    </citation>
    <scope>NUCLEOTIDE SEQUENCE [LARGE SCALE GENOMIC DNA]</scope>
    <source>
        <strain evidence="2">CSF55</strain>
    </source>
</reference>
<evidence type="ECO:0000313" key="2">
    <source>
        <dbReference type="Proteomes" id="UP000281549"/>
    </source>
</evidence>
<proteinExistence type="predicted"/>
<dbReference type="Proteomes" id="UP000281549">
    <property type="component" value="Unassembled WGS sequence"/>
</dbReference>
<evidence type="ECO:0000313" key="1">
    <source>
        <dbReference type="EMBL" id="RKP15540.1"/>
    </source>
</evidence>
<gene>
    <name evidence="1" type="ORF">ROZALSC1DRAFT_26378</name>
</gene>
<protein>
    <submittedName>
        <fullName evidence="1">Uncharacterized protein</fullName>
    </submittedName>
</protein>
<accession>A0A4P9YBN5</accession>
<feature type="non-terminal residue" evidence="1">
    <location>
        <position position="1"/>
    </location>
</feature>
<sequence length="129" mass="14262">SREVLDVDLRSGEGWRPNDRNEMKRIILKENILRTENANIKNVIMDEEGGGLNEHFNRVIERDQGGVNDEMELKSADGEGKGGVAEKTKLALDKMILEDDEGGVKEAGNVVARLKFDLDKVLLDGDKGG</sequence>